<keyword evidence="4" id="KW-1185">Reference proteome</keyword>
<dbReference type="PROSITE" id="PS51257">
    <property type="entry name" value="PROKAR_LIPOPROTEIN"/>
    <property type="match status" value="1"/>
</dbReference>
<protein>
    <recommendedName>
        <fullName evidence="5">Lipoprotein</fullName>
    </recommendedName>
</protein>
<dbReference type="Proteomes" id="UP001319870">
    <property type="component" value="Unassembled WGS sequence"/>
</dbReference>
<evidence type="ECO:0008006" key="5">
    <source>
        <dbReference type="Google" id="ProtNLM"/>
    </source>
</evidence>
<evidence type="ECO:0000313" key="3">
    <source>
        <dbReference type="EMBL" id="MCA5892516.1"/>
    </source>
</evidence>
<dbReference type="EMBL" id="JAIXCQ010000002">
    <property type="protein sequence ID" value="MCA5892516.1"/>
    <property type="molecule type" value="Genomic_DNA"/>
</dbReference>
<dbReference type="RefSeq" id="WP_225564289.1">
    <property type="nucleotide sequence ID" value="NZ_JAIXCQ010000002.1"/>
</dbReference>
<feature type="signal peptide" evidence="2">
    <location>
        <begin position="1"/>
        <end position="22"/>
    </location>
</feature>
<organism evidence="3 4">
    <name type="scientific">Isoptericola luteus</name>
    <dbReference type="NCBI Taxonomy" id="2879484"/>
    <lineage>
        <taxon>Bacteria</taxon>
        <taxon>Bacillati</taxon>
        <taxon>Actinomycetota</taxon>
        <taxon>Actinomycetes</taxon>
        <taxon>Micrococcales</taxon>
        <taxon>Promicromonosporaceae</taxon>
        <taxon>Isoptericola</taxon>
    </lineage>
</organism>
<proteinExistence type="predicted"/>
<name>A0ABS7ZBT8_9MICO</name>
<comment type="caution">
    <text evidence="3">The sequence shown here is derived from an EMBL/GenBank/DDBJ whole genome shotgun (WGS) entry which is preliminary data.</text>
</comment>
<evidence type="ECO:0000256" key="1">
    <source>
        <dbReference type="SAM" id="MobiDB-lite"/>
    </source>
</evidence>
<keyword evidence="2" id="KW-0732">Signal</keyword>
<accession>A0ABS7ZBT8</accession>
<evidence type="ECO:0000313" key="4">
    <source>
        <dbReference type="Proteomes" id="UP001319870"/>
    </source>
</evidence>
<feature type="region of interest" description="Disordered" evidence="1">
    <location>
        <begin position="31"/>
        <end position="51"/>
    </location>
</feature>
<gene>
    <name evidence="3" type="ORF">LEP48_04000</name>
</gene>
<reference evidence="3 4" key="1">
    <citation type="submission" date="2021-09" db="EMBL/GenBank/DDBJ databases">
        <title>Isoptericola luteus sp. nov., a novel bacterium isolated from Harbin, the capital city of Heilongjiang province.</title>
        <authorList>
            <person name="Li J."/>
        </authorList>
    </citation>
    <scope>NUCLEOTIDE SEQUENCE [LARGE SCALE GENOMIC DNA]</scope>
    <source>
        <strain evidence="3 4">NEAU-Y5</strain>
    </source>
</reference>
<feature type="chain" id="PRO_5046387058" description="Lipoprotein" evidence="2">
    <location>
        <begin position="23"/>
        <end position="342"/>
    </location>
</feature>
<sequence length="342" mass="35793">MHRTVRAAAVGMALTLPFAVGACGGPADEAVSPLAGTSSDPAPTGDAGSEDVAADAAAVDVARVVDAITERTVAHRAADVTVLGGEVSYETPDTWVDDGAEPVLGEVLHLYLEVEVANRLLNTGLLLQDGIYLDLGTGEPVENVVRTDATGNIADGAVAEGWYGFELPAADVDLDQAALVLGELDRRKDRLPLSGEVPAPEYPRAVTVDSPGRIQVWPGDGTCPMDVEITGATLAHWFGFDEDGRSSETDQAAADSLMLRIDLDASVPVGPGSCFIGAVDDVRLVIDGDRRGDIPQLENTNNVAGGTTEPEYLIYEIPADAEVEIEWGRLDGETVRTAVPLP</sequence>
<evidence type="ECO:0000256" key="2">
    <source>
        <dbReference type="SAM" id="SignalP"/>
    </source>
</evidence>